<gene>
    <name evidence="2" type="primary">WDR3</name>
    <name evidence="2" type="ORF">PIB30_010269</name>
</gene>
<organism evidence="2 3">
    <name type="scientific">Stylosanthes scabra</name>
    <dbReference type="NCBI Taxonomy" id="79078"/>
    <lineage>
        <taxon>Eukaryota</taxon>
        <taxon>Viridiplantae</taxon>
        <taxon>Streptophyta</taxon>
        <taxon>Embryophyta</taxon>
        <taxon>Tracheophyta</taxon>
        <taxon>Spermatophyta</taxon>
        <taxon>Magnoliopsida</taxon>
        <taxon>eudicotyledons</taxon>
        <taxon>Gunneridae</taxon>
        <taxon>Pentapetalae</taxon>
        <taxon>rosids</taxon>
        <taxon>fabids</taxon>
        <taxon>Fabales</taxon>
        <taxon>Fabaceae</taxon>
        <taxon>Papilionoideae</taxon>
        <taxon>50 kb inversion clade</taxon>
        <taxon>dalbergioids sensu lato</taxon>
        <taxon>Dalbergieae</taxon>
        <taxon>Pterocarpus clade</taxon>
        <taxon>Stylosanthes</taxon>
    </lineage>
</organism>
<sequence length="185" mass="20475">MTKVPAQSGRVTHFGHIASVDVWFIVLFGLLLILSSYANIFTVNPNNTSSPPFSSASGACKGRCSTTGLQGMQLIESGGVQQILLPAHHSKRSSTGIYGEVAAQRDARKQVERNITDPTMFEEKEKRLEEMFEGDLDNAFKNKYVPKEEIPEEGVVALSGEKTQRPLLSIIERLDIEEAEKKTYC</sequence>
<keyword evidence="1" id="KW-0472">Membrane</keyword>
<dbReference type="EMBL" id="JASCZI010090645">
    <property type="protein sequence ID" value="MED6143912.1"/>
    <property type="molecule type" value="Genomic_DNA"/>
</dbReference>
<protein>
    <submittedName>
        <fullName evidence="2">Dip2/Utp12 protein</fullName>
    </submittedName>
</protein>
<dbReference type="Proteomes" id="UP001341840">
    <property type="component" value="Unassembled WGS sequence"/>
</dbReference>
<keyword evidence="3" id="KW-1185">Reference proteome</keyword>
<evidence type="ECO:0000256" key="1">
    <source>
        <dbReference type="SAM" id="Phobius"/>
    </source>
</evidence>
<feature type="transmembrane region" description="Helical" evidence="1">
    <location>
        <begin position="20"/>
        <end position="40"/>
    </location>
</feature>
<name>A0ABU6T5C0_9FABA</name>
<evidence type="ECO:0000313" key="2">
    <source>
        <dbReference type="EMBL" id="MED6143912.1"/>
    </source>
</evidence>
<keyword evidence="1" id="KW-0812">Transmembrane</keyword>
<keyword evidence="1" id="KW-1133">Transmembrane helix</keyword>
<accession>A0ABU6T5C0</accession>
<proteinExistence type="predicted"/>
<reference evidence="2 3" key="1">
    <citation type="journal article" date="2023" name="Plants (Basel)">
        <title>Bridging the Gap: Combining Genomics and Transcriptomics Approaches to Understand Stylosanthes scabra, an Orphan Legume from the Brazilian Caatinga.</title>
        <authorList>
            <person name="Ferreira-Neto J.R.C."/>
            <person name="da Silva M.D."/>
            <person name="Binneck E."/>
            <person name="de Melo N.F."/>
            <person name="da Silva R.H."/>
            <person name="de Melo A.L.T.M."/>
            <person name="Pandolfi V."/>
            <person name="Bustamante F.O."/>
            <person name="Brasileiro-Vidal A.C."/>
            <person name="Benko-Iseppon A.M."/>
        </authorList>
    </citation>
    <scope>NUCLEOTIDE SEQUENCE [LARGE SCALE GENOMIC DNA]</scope>
    <source>
        <tissue evidence="2">Leaves</tissue>
    </source>
</reference>
<comment type="caution">
    <text evidence="2">The sequence shown here is derived from an EMBL/GenBank/DDBJ whole genome shotgun (WGS) entry which is preliminary data.</text>
</comment>
<evidence type="ECO:0000313" key="3">
    <source>
        <dbReference type="Proteomes" id="UP001341840"/>
    </source>
</evidence>